<evidence type="ECO:0000256" key="8">
    <source>
        <dbReference type="SAM" id="SignalP"/>
    </source>
</evidence>
<dbReference type="RefSeq" id="WP_216957125.1">
    <property type="nucleotide sequence ID" value="NZ_JAHOPB010000001.1"/>
</dbReference>
<dbReference type="EMBL" id="JAHOPB010000001">
    <property type="protein sequence ID" value="MBU8872843.1"/>
    <property type="molecule type" value="Genomic_DNA"/>
</dbReference>
<evidence type="ECO:0000256" key="1">
    <source>
        <dbReference type="ARBA" id="ARBA00016165"/>
    </source>
</evidence>
<evidence type="ECO:0000256" key="3">
    <source>
        <dbReference type="ARBA" id="ARBA00022723"/>
    </source>
</evidence>
<dbReference type="Proteomes" id="UP000727907">
    <property type="component" value="Unassembled WGS sequence"/>
</dbReference>
<evidence type="ECO:0000259" key="9">
    <source>
        <dbReference type="PROSITE" id="PS51007"/>
    </source>
</evidence>
<dbReference type="PANTHER" id="PTHR10266">
    <property type="entry name" value="CYTOCHROME C1"/>
    <property type="match status" value="1"/>
</dbReference>
<keyword evidence="8" id="KW-0732">Signal</keyword>
<dbReference type="Pfam" id="PF02167">
    <property type="entry name" value="Cytochrom_C1"/>
    <property type="match status" value="1"/>
</dbReference>
<keyword evidence="2 6" id="KW-0349">Heme</keyword>
<keyword evidence="4 6" id="KW-0408">Iron</keyword>
<evidence type="ECO:0000313" key="10">
    <source>
        <dbReference type="EMBL" id="MBU8872843.1"/>
    </source>
</evidence>
<protein>
    <recommendedName>
        <fullName evidence="1">Cytochrome c1</fullName>
    </recommendedName>
</protein>
<dbReference type="InterPro" id="IPR009056">
    <property type="entry name" value="Cyt_c-like_dom"/>
</dbReference>
<keyword evidence="5 7" id="KW-0472">Membrane</keyword>
<evidence type="ECO:0000313" key="11">
    <source>
        <dbReference type="Proteomes" id="UP000727907"/>
    </source>
</evidence>
<name>A0ABS6IE22_9HYPH</name>
<gene>
    <name evidence="10" type="ORF">KQ910_03670</name>
</gene>
<sequence length="265" mass="29040">MRKPFARNLLVSGAIALAAFATGTVAIAAGGTEQPPARKWHFQGPFGTYDRAAAQRGFQVYQEVCAACHSLSLVAYRNLTDLGLTENQVKGLIKDISVPDLNDDGAPVDRPARPSDRFKKPFPNLAAAAAANNGKAPPDLSVIVKARQYGPDFIYGILTGYVPYDKLTPEQIKEFDVKKDDNFNKYFPGHKIAMAPPLSDDKVTYADGTKATLDQEAADVTEFLAWASEPHMEDRKRTGVRVILFLLALAGLMYAVKRMVWADKH</sequence>
<keyword evidence="11" id="KW-1185">Reference proteome</keyword>
<dbReference type="PROSITE" id="PS51007">
    <property type="entry name" value="CYTC"/>
    <property type="match status" value="1"/>
</dbReference>
<feature type="signal peptide" evidence="8">
    <location>
        <begin position="1"/>
        <end position="28"/>
    </location>
</feature>
<feature type="chain" id="PRO_5047291288" description="Cytochrome c1" evidence="8">
    <location>
        <begin position="29"/>
        <end position="265"/>
    </location>
</feature>
<dbReference type="PANTHER" id="PTHR10266:SF3">
    <property type="entry name" value="CYTOCHROME C1, HEME PROTEIN, MITOCHONDRIAL"/>
    <property type="match status" value="1"/>
</dbReference>
<evidence type="ECO:0000256" key="4">
    <source>
        <dbReference type="ARBA" id="ARBA00023004"/>
    </source>
</evidence>
<feature type="domain" description="Cytochrome c" evidence="9">
    <location>
        <begin position="52"/>
        <end position="228"/>
    </location>
</feature>
<evidence type="ECO:0000256" key="5">
    <source>
        <dbReference type="ARBA" id="ARBA00023136"/>
    </source>
</evidence>
<accession>A0ABS6IE22</accession>
<organism evidence="10 11">
    <name type="scientific">Reyranella humidisoli</name>
    <dbReference type="NCBI Taxonomy" id="2849149"/>
    <lineage>
        <taxon>Bacteria</taxon>
        <taxon>Pseudomonadati</taxon>
        <taxon>Pseudomonadota</taxon>
        <taxon>Alphaproteobacteria</taxon>
        <taxon>Hyphomicrobiales</taxon>
        <taxon>Reyranellaceae</taxon>
        <taxon>Reyranella</taxon>
    </lineage>
</organism>
<comment type="caution">
    <text evidence="10">The sequence shown here is derived from an EMBL/GenBank/DDBJ whole genome shotgun (WGS) entry which is preliminary data.</text>
</comment>
<feature type="transmembrane region" description="Helical" evidence="7">
    <location>
        <begin position="238"/>
        <end position="256"/>
    </location>
</feature>
<keyword evidence="7" id="KW-1133">Transmembrane helix</keyword>
<keyword evidence="7" id="KW-0812">Transmembrane</keyword>
<reference evidence="10 11" key="1">
    <citation type="submission" date="2021-06" db="EMBL/GenBank/DDBJ databases">
        <authorList>
            <person name="Lee D.H."/>
        </authorList>
    </citation>
    <scope>NUCLEOTIDE SEQUENCE [LARGE SCALE GENOMIC DNA]</scope>
    <source>
        <strain evidence="10 11">MMS21-HV4-11</strain>
    </source>
</reference>
<keyword evidence="3 6" id="KW-0479">Metal-binding</keyword>
<dbReference type="InterPro" id="IPR002326">
    <property type="entry name" value="Cyt_c1"/>
</dbReference>
<proteinExistence type="predicted"/>
<evidence type="ECO:0000256" key="7">
    <source>
        <dbReference type="SAM" id="Phobius"/>
    </source>
</evidence>
<evidence type="ECO:0000256" key="2">
    <source>
        <dbReference type="ARBA" id="ARBA00022617"/>
    </source>
</evidence>
<evidence type="ECO:0000256" key="6">
    <source>
        <dbReference type="PROSITE-ProRule" id="PRU00433"/>
    </source>
</evidence>